<sequence>MAYYSGFVAAVPSANKEAYIAHAKGAWPYFKKQGARRMVECWGEDVPHGKQTDFYRATGAKDGEVPIFSWIEWPDRETCDKAWAAMMSDPDMQQMPQMPFDGMRMFWGGFAPIVEQGESRPGSYVQGFVLAAPAEKKQAYIDMARSATEMFERFGATHQIECWGEDVPRGKVTDFYRATEAKDGEVPLFSWIEWPDRATCDEAGKKMEAEMEGMEMPEMPFDGMRMFWGGFAPVMDERA</sequence>
<comment type="caution">
    <text evidence="1">The sequence shown here is derived from an EMBL/GenBank/DDBJ whole genome shotgun (WGS) entry which is preliminary data.</text>
</comment>
<dbReference type="InterPro" id="IPR009874">
    <property type="entry name" value="DUF1428"/>
</dbReference>
<evidence type="ECO:0000313" key="2">
    <source>
        <dbReference type="Proteomes" id="UP000283587"/>
    </source>
</evidence>
<keyword evidence="2" id="KW-1185">Reference proteome</keyword>
<dbReference type="Gene3D" id="3.30.70.100">
    <property type="match status" value="2"/>
</dbReference>
<accession>A0A419A5L9</accession>
<proteinExistence type="predicted"/>
<reference evidence="2" key="1">
    <citation type="submission" date="2018-09" db="EMBL/GenBank/DDBJ databases">
        <title>Paracoccus onubensis nov. sp. a moderate halophilic bacterium isolated from Gruta de las Maravillas (Aracena, Spain).</title>
        <authorList>
            <person name="Jurado V."/>
            <person name="Gutierrez-Patricio S."/>
            <person name="Gonzalez-Pimentel J.L."/>
            <person name="Miller A.Z."/>
            <person name="Laiz L."/>
            <person name="Saiz-Jimenez C."/>
        </authorList>
    </citation>
    <scope>NUCLEOTIDE SEQUENCE [LARGE SCALE GENOMIC DNA]</scope>
    <source>
        <strain evidence="2">DSM 26381</strain>
    </source>
</reference>
<gene>
    <name evidence="1" type="ORF">D3P05_12945</name>
</gene>
<protein>
    <submittedName>
        <fullName evidence="1">DUF1428 domain-containing protein</fullName>
    </submittedName>
</protein>
<dbReference type="RefSeq" id="WP_119898584.1">
    <property type="nucleotide sequence ID" value="NZ_QNRC01000001.1"/>
</dbReference>
<dbReference type="OrthoDB" id="9792392at2"/>
<dbReference type="Pfam" id="PF07237">
    <property type="entry name" value="DUF1428"/>
    <property type="match status" value="2"/>
</dbReference>
<dbReference type="Proteomes" id="UP000283587">
    <property type="component" value="Unassembled WGS sequence"/>
</dbReference>
<evidence type="ECO:0000313" key="1">
    <source>
        <dbReference type="EMBL" id="RJL11669.1"/>
    </source>
</evidence>
<dbReference type="SUPFAM" id="SSF54909">
    <property type="entry name" value="Dimeric alpha+beta barrel"/>
    <property type="match status" value="2"/>
</dbReference>
<dbReference type="EMBL" id="QZEW01000052">
    <property type="protein sequence ID" value="RJL11669.1"/>
    <property type="molecule type" value="Genomic_DNA"/>
</dbReference>
<organism evidence="1 2">
    <name type="scientific">Paracoccus siganidrum</name>
    <dbReference type="NCBI Taxonomy" id="1276757"/>
    <lineage>
        <taxon>Bacteria</taxon>
        <taxon>Pseudomonadati</taxon>
        <taxon>Pseudomonadota</taxon>
        <taxon>Alphaproteobacteria</taxon>
        <taxon>Rhodobacterales</taxon>
        <taxon>Paracoccaceae</taxon>
        <taxon>Paracoccus</taxon>
    </lineage>
</organism>
<name>A0A419A5L9_9RHOB</name>
<dbReference type="InterPro" id="IPR011008">
    <property type="entry name" value="Dimeric_a/b-barrel"/>
</dbReference>
<dbReference type="AlphaFoldDB" id="A0A419A5L9"/>